<feature type="transmembrane region" description="Helical" evidence="1">
    <location>
        <begin position="12"/>
        <end position="31"/>
    </location>
</feature>
<evidence type="ECO:0008006" key="4">
    <source>
        <dbReference type="Google" id="ProtNLM"/>
    </source>
</evidence>
<evidence type="ECO:0000313" key="3">
    <source>
        <dbReference type="Proteomes" id="UP000236946"/>
    </source>
</evidence>
<dbReference type="AlphaFoldDB" id="A0A2H9T1S0"/>
<comment type="caution">
    <text evidence="2">The sequence shown here is derived from an EMBL/GenBank/DDBJ whole genome shotgun (WGS) entry which is preliminary data.</text>
</comment>
<keyword evidence="1" id="KW-1133">Transmembrane helix</keyword>
<dbReference type="Pfam" id="PF07963">
    <property type="entry name" value="N_methyl"/>
    <property type="match status" value="1"/>
</dbReference>
<evidence type="ECO:0000256" key="1">
    <source>
        <dbReference type="SAM" id="Phobius"/>
    </source>
</evidence>
<organism evidence="2 3">
    <name type="scientific">Candidatus Staskawiczbacteria bacterium CG10_big_fil_rev_8_21_14_0_10_38_10</name>
    <dbReference type="NCBI Taxonomy" id="1974891"/>
    <lineage>
        <taxon>Bacteria</taxon>
        <taxon>Candidatus Staskawicziibacteriota</taxon>
    </lineage>
</organism>
<keyword evidence="1" id="KW-0472">Membrane</keyword>
<reference evidence="3" key="1">
    <citation type="submission" date="2017-09" db="EMBL/GenBank/DDBJ databases">
        <title>Depth-based differentiation of microbial function through sediment-hosted aquifers and enrichment of novel symbionts in the deep terrestrial subsurface.</title>
        <authorList>
            <person name="Probst A.J."/>
            <person name="Ladd B."/>
            <person name="Jarett J.K."/>
            <person name="Geller-Mcgrath D.E."/>
            <person name="Sieber C.M.K."/>
            <person name="Emerson J.B."/>
            <person name="Anantharaman K."/>
            <person name="Thomas B.C."/>
            <person name="Malmstrom R."/>
            <person name="Stieglmeier M."/>
            <person name="Klingl A."/>
            <person name="Woyke T."/>
            <person name="Ryan C.M."/>
            <person name="Banfield J.F."/>
        </authorList>
    </citation>
    <scope>NUCLEOTIDE SEQUENCE [LARGE SCALE GENOMIC DNA]</scope>
</reference>
<dbReference type="EMBL" id="PFEN01000013">
    <property type="protein sequence ID" value="PJE69674.1"/>
    <property type="molecule type" value="Genomic_DNA"/>
</dbReference>
<dbReference type="Proteomes" id="UP000236946">
    <property type="component" value="Unassembled WGS sequence"/>
</dbReference>
<dbReference type="InterPro" id="IPR012902">
    <property type="entry name" value="N_methyl_site"/>
</dbReference>
<gene>
    <name evidence="2" type="ORF">COU98_00665</name>
</gene>
<keyword evidence="1" id="KW-0812">Transmembrane</keyword>
<name>A0A2H9T1S0_9BACT</name>
<evidence type="ECO:0000313" key="2">
    <source>
        <dbReference type="EMBL" id="PJE69674.1"/>
    </source>
</evidence>
<sequence length="168" mass="19394">MFSTISKNKGFSFIEMIIAIFILIVGIIGVSSAVFKIVFYAPFIPSRLIAVYLAQEGIEIIRNIRDTNWLEEEDWDTGLTFCSVGCEADYKSGTAEEETPLRSYTGSYLNVDDNNFYSYSAGVSTKYKRQIYITKLEDDKAQVTVYINWEEKGKSFLFEAEEYLYNWY</sequence>
<protein>
    <recommendedName>
        <fullName evidence="4">Prepilin-type N-terminal cleavage/methylation domain-containing protein</fullName>
    </recommendedName>
</protein>
<proteinExistence type="predicted"/>
<accession>A0A2H9T1S0</accession>